<comment type="caution">
    <text evidence="5">The sequence shown here is derived from an EMBL/GenBank/DDBJ whole genome shotgun (WGS) entry which is preliminary data.</text>
</comment>
<evidence type="ECO:0000313" key="5">
    <source>
        <dbReference type="EMBL" id="MDO5976119.1"/>
    </source>
</evidence>
<evidence type="ECO:0000313" key="6">
    <source>
        <dbReference type="Proteomes" id="UP001176806"/>
    </source>
</evidence>
<evidence type="ECO:0000256" key="2">
    <source>
        <dbReference type="ARBA" id="ARBA00023125"/>
    </source>
</evidence>
<dbReference type="InterPro" id="IPR009057">
    <property type="entry name" value="Homeodomain-like_sf"/>
</dbReference>
<keyword evidence="3" id="KW-0804">Transcription</keyword>
<protein>
    <submittedName>
        <fullName evidence="5">AraC family transcriptional regulator</fullName>
    </submittedName>
</protein>
<dbReference type="EMBL" id="JAUOEL010000007">
    <property type="protein sequence ID" value="MDO5976119.1"/>
    <property type="molecule type" value="Genomic_DNA"/>
</dbReference>
<dbReference type="PANTHER" id="PTHR47893">
    <property type="entry name" value="REGULATORY PROTEIN PCHR"/>
    <property type="match status" value="1"/>
</dbReference>
<dbReference type="RefSeq" id="WP_303303381.1">
    <property type="nucleotide sequence ID" value="NZ_BAABDA010000004.1"/>
</dbReference>
<keyword evidence="6" id="KW-1185">Reference proteome</keyword>
<feature type="domain" description="HTH araC/xylS-type" evidence="4">
    <location>
        <begin position="231"/>
        <end position="329"/>
    </location>
</feature>
<evidence type="ECO:0000256" key="3">
    <source>
        <dbReference type="ARBA" id="ARBA00023163"/>
    </source>
</evidence>
<dbReference type="InterPro" id="IPR053142">
    <property type="entry name" value="PchR_regulatory_protein"/>
</dbReference>
<keyword evidence="2" id="KW-0238">DNA-binding</keyword>
<evidence type="ECO:0000259" key="4">
    <source>
        <dbReference type="PROSITE" id="PS01124"/>
    </source>
</evidence>
<accession>A0ABT8WT21</accession>
<evidence type="ECO:0000256" key="1">
    <source>
        <dbReference type="ARBA" id="ARBA00023015"/>
    </source>
</evidence>
<dbReference type="Proteomes" id="UP001176806">
    <property type="component" value="Unassembled WGS sequence"/>
</dbReference>
<organism evidence="5 6">
    <name type="scientific">Flavivirga jejuensis</name>
    <dbReference type="NCBI Taxonomy" id="870487"/>
    <lineage>
        <taxon>Bacteria</taxon>
        <taxon>Pseudomonadati</taxon>
        <taxon>Bacteroidota</taxon>
        <taxon>Flavobacteriia</taxon>
        <taxon>Flavobacteriales</taxon>
        <taxon>Flavobacteriaceae</taxon>
        <taxon>Flavivirga</taxon>
    </lineage>
</organism>
<dbReference type="PANTHER" id="PTHR47893:SF1">
    <property type="entry name" value="REGULATORY PROTEIN PCHR"/>
    <property type="match status" value="1"/>
</dbReference>
<dbReference type="Gene3D" id="1.10.10.60">
    <property type="entry name" value="Homeodomain-like"/>
    <property type="match status" value="1"/>
</dbReference>
<proteinExistence type="predicted"/>
<dbReference type="SUPFAM" id="SSF46689">
    <property type="entry name" value="Homeodomain-like"/>
    <property type="match status" value="1"/>
</dbReference>
<sequence>MISSFKIKNYHKEAVLTEYQPDLKNEMIDEVKTSLNTHFSKSKNKEILLDGVIINMRKDYLSSPILLEVAHDFPYLKVHFEIEGKLEYIPDNKNEMSITINNGSYNFFYLPKPKGVISLKSKKRKEFSILVTEDYLRKSFKHYFEKKDASFIKSLKKKTSYKLFPESKVIPVDLLLIISDIINCSFQKEIKQVYLESKVKELFSYLFSEMDSQTTEKKEIKLNEIEYNQVVKSEKILQKNIHKTITISDLSQLIGVNEYKLKRNFKIVYKKPVFRYFTDLRMEKAKQMLVKNNVDVSDVAVAVGYKNPQHFTVAFKKKYNYVPSKLRNKVKNL</sequence>
<dbReference type="PRINTS" id="PR00032">
    <property type="entry name" value="HTHARAC"/>
</dbReference>
<dbReference type="InterPro" id="IPR018060">
    <property type="entry name" value="HTH_AraC"/>
</dbReference>
<dbReference type="Pfam" id="PF12833">
    <property type="entry name" value="HTH_18"/>
    <property type="match status" value="1"/>
</dbReference>
<dbReference type="PROSITE" id="PS01124">
    <property type="entry name" value="HTH_ARAC_FAMILY_2"/>
    <property type="match status" value="1"/>
</dbReference>
<dbReference type="InterPro" id="IPR020449">
    <property type="entry name" value="Tscrpt_reg_AraC-type_HTH"/>
</dbReference>
<gene>
    <name evidence="5" type="ORF">Q4Q40_18115</name>
</gene>
<keyword evidence="1" id="KW-0805">Transcription regulation</keyword>
<name>A0ABT8WT21_9FLAO</name>
<dbReference type="SMART" id="SM00342">
    <property type="entry name" value="HTH_ARAC"/>
    <property type="match status" value="1"/>
</dbReference>
<reference evidence="5" key="1">
    <citation type="submission" date="2023-07" db="EMBL/GenBank/DDBJ databases">
        <title>Two novel species in the genus Flavivirga.</title>
        <authorList>
            <person name="Kwon K."/>
        </authorList>
    </citation>
    <scope>NUCLEOTIDE SEQUENCE</scope>
    <source>
        <strain evidence="5">KACC 14158</strain>
    </source>
</reference>